<keyword evidence="3" id="KW-1185">Reference proteome</keyword>
<proteinExistence type="predicted"/>
<feature type="region of interest" description="Disordered" evidence="1">
    <location>
        <begin position="1"/>
        <end position="43"/>
    </location>
</feature>
<protein>
    <submittedName>
        <fullName evidence="2">Uncharacterized protein</fullName>
    </submittedName>
</protein>
<feature type="compositionally biased region" description="Basic residues" evidence="1">
    <location>
        <begin position="30"/>
        <end position="42"/>
    </location>
</feature>
<gene>
    <name evidence="2" type="ORF">C5167_049068</name>
</gene>
<feature type="compositionally biased region" description="Basic and acidic residues" evidence="1">
    <location>
        <begin position="7"/>
        <end position="24"/>
    </location>
</feature>
<name>A0A4Y7KNS0_PAPSO</name>
<evidence type="ECO:0000256" key="1">
    <source>
        <dbReference type="SAM" id="MobiDB-lite"/>
    </source>
</evidence>
<dbReference type="Proteomes" id="UP000316621">
    <property type="component" value="Chromosome 8"/>
</dbReference>
<evidence type="ECO:0000313" key="3">
    <source>
        <dbReference type="Proteomes" id="UP000316621"/>
    </source>
</evidence>
<accession>A0A4Y7KNS0</accession>
<reference evidence="2 3" key="1">
    <citation type="journal article" date="2018" name="Science">
        <title>The opium poppy genome and morphinan production.</title>
        <authorList>
            <person name="Guo L."/>
            <person name="Winzer T."/>
            <person name="Yang X."/>
            <person name="Li Y."/>
            <person name="Ning Z."/>
            <person name="He Z."/>
            <person name="Teodor R."/>
            <person name="Lu Y."/>
            <person name="Bowser T.A."/>
            <person name="Graham I.A."/>
            <person name="Ye K."/>
        </authorList>
    </citation>
    <scope>NUCLEOTIDE SEQUENCE [LARGE SCALE GENOMIC DNA]</scope>
    <source>
        <strain evidence="3">cv. HN1</strain>
        <tissue evidence="2">Leaves</tissue>
    </source>
</reference>
<dbReference type="AlphaFoldDB" id="A0A4Y7KNS0"/>
<evidence type="ECO:0000313" key="2">
    <source>
        <dbReference type="EMBL" id="RZC73589.1"/>
    </source>
</evidence>
<organism evidence="2 3">
    <name type="scientific">Papaver somniferum</name>
    <name type="common">Opium poppy</name>
    <dbReference type="NCBI Taxonomy" id="3469"/>
    <lineage>
        <taxon>Eukaryota</taxon>
        <taxon>Viridiplantae</taxon>
        <taxon>Streptophyta</taxon>
        <taxon>Embryophyta</taxon>
        <taxon>Tracheophyta</taxon>
        <taxon>Spermatophyta</taxon>
        <taxon>Magnoliopsida</taxon>
        <taxon>Ranunculales</taxon>
        <taxon>Papaveraceae</taxon>
        <taxon>Papaveroideae</taxon>
        <taxon>Papaver</taxon>
    </lineage>
</organism>
<dbReference type="EMBL" id="CM010722">
    <property type="protein sequence ID" value="RZC73589.1"/>
    <property type="molecule type" value="Genomic_DNA"/>
</dbReference>
<dbReference type="Gramene" id="RZC73589">
    <property type="protein sequence ID" value="RZC73589"/>
    <property type="gene ID" value="C5167_049068"/>
</dbReference>
<sequence>MFAGDSGGKEAKSNFKEAAEEGKNKMHGSWSRKNKVGRRRSLISKTMQKKIQMGVVIGFDSWEDISGSPLKKEGDLLLCKIW</sequence>